<feature type="signal peptide" evidence="7">
    <location>
        <begin position="1"/>
        <end position="24"/>
    </location>
</feature>
<keyword evidence="5" id="KW-0676">Redox-active center</keyword>
<dbReference type="SUPFAM" id="SSF52833">
    <property type="entry name" value="Thioredoxin-like"/>
    <property type="match status" value="1"/>
</dbReference>
<dbReference type="Proteomes" id="UP000305196">
    <property type="component" value="Chromosome 1"/>
</dbReference>
<dbReference type="InterPro" id="IPR036249">
    <property type="entry name" value="Thioredoxin-like_sf"/>
</dbReference>
<dbReference type="VEuPathDB" id="PlasmoDB:PVX_087990"/>
<keyword evidence="3" id="KW-0408">Iron</keyword>
<dbReference type="GO" id="GO:0051537">
    <property type="term" value="F:2 iron, 2 sulfur cluster binding"/>
    <property type="evidence" value="ECO:0007669"/>
    <property type="project" value="UniProtKB-KW"/>
</dbReference>
<gene>
    <name evidence="9" type="ORF">PVC01_010016100</name>
</gene>
<dbReference type="CDD" id="cd03028">
    <property type="entry name" value="GRX_PICOT_like"/>
    <property type="match status" value="1"/>
</dbReference>
<keyword evidence="7" id="KW-0732">Signal</keyword>
<feature type="region of interest" description="Disordered" evidence="6">
    <location>
        <begin position="171"/>
        <end position="226"/>
    </location>
</feature>
<feature type="compositionally biased region" description="Basic and acidic residues" evidence="6">
    <location>
        <begin position="184"/>
        <end position="214"/>
    </location>
</feature>
<dbReference type="PANTHER" id="PTHR10293">
    <property type="entry name" value="GLUTAREDOXIN FAMILY MEMBER"/>
    <property type="match status" value="1"/>
</dbReference>
<evidence type="ECO:0000256" key="7">
    <source>
        <dbReference type="SAM" id="SignalP"/>
    </source>
</evidence>
<evidence type="ECO:0000256" key="3">
    <source>
        <dbReference type="ARBA" id="ARBA00023004"/>
    </source>
</evidence>
<sequence>MKKYSKGPHLVCLLGAFPLYAAVSNEKSMEGLHNDSDTPAQLRNGSRVVHLEGTHINSKRAPWGIKTLSPHKNAAITSNEGKIKNKLREKVKGVNKICGEKIALKKWEPLWRYNYHGSRQLALCERANCNGEEKGGRIFARIANSENGKGSNFPSGEDTHQGHHVEMKRAYQGSDEGHTQMGTPEEHTQMGTPEEHTQVGTPEEHTQMGSHEDEPSCDTPSESETQAELTEEVINFIESIIKKHKIVLFMKGTALNPFCKYSKQAIHILKLNKVKEIRTVNILDDQQLRRSLKIYSEWPTFPQLYVNGKFVGGIDKLQELHDGKKLKGVLEDV</sequence>
<evidence type="ECO:0000256" key="2">
    <source>
        <dbReference type="ARBA" id="ARBA00022723"/>
    </source>
</evidence>
<evidence type="ECO:0000259" key="8">
    <source>
        <dbReference type="Pfam" id="PF00462"/>
    </source>
</evidence>
<dbReference type="VEuPathDB" id="PlasmoDB:PVPAM_010022400"/>
<protein>
    <submittedName>
        <fullName evidence="9">Glutaredoxin-like protein</fullName>
    </submittedName>
</protein>
<evidence type="ECO:0000313" key="10">
    <source>
        <dbReference type="Proteomes" id="UP000305196"/>
    </source>
</evidence>
<dbReference type="Gene3D" id="3.40.30.10">
    <property type="entry name" value="Glutaredoxin"/>
    <property type="match status" value="1"/>
</dbReference>
<proteinExistence type="predicted"/>
<feature type="domain" description="Glutaredoxin" evidence="8">
    <location>
        <begin position="246"/>
        <end position="311"/>
    </location>
</feature>
<organism evidence="9 10">
    <name type="scientific">Plasmodium vivax</name>
    <name type="common">malaria parasite P. vivax</name>
    <dbReference type="NCBI Taxonomy" id="5855"/>
    <lineage>
        <taxon>Eukaryota</taxon>
        <taxon>Sar</taxon>
        <taxon>Alveolata</taxon>
        <taxon>Apicomplexa</taxon>
        <taxon>Aconoidasida</taxon>
        <taxon>Haemosporida</taxon>
        <taxon>Plasmodiidae</taxon>
        <taxon>Plasmodium</taxon>
        <taxon>Plasmodium (Plasmodium)</taxon>
    </lineage>
</organism>
<reference evidence="9 10" key="1">
    <citation type="submission" date="2016-07" db="EMBL/GenBank/DDBJ databases">
        <authorList>
            <consortium name="Pathogen Informatics"/>
        </authorList>
    </citation>
    <scope>NUCLEOTIDE SEQUENCE [LARGE SCALE GENOMIC DNA]</scope>
</reference>
<evidence type="ECO:0000256" key="6">
    <source>
        <dbReference type="SAM" id="MobiDB-lite"/>
    </source>
</evidence>
<keyword evidence="4" id="KW-0411">Iron-sulfur</keyword>
<dbReference type="EMBL" id="LT615256">
    <property type="protein sequence ID" value="SCO70437.1"/>
    <property type="molecule type" value="Genomic_DNA"/>
</dbReference>
<dbReference type="PROSITE" id="PS51354">
    <property type="entry name" value="GLUTAREDOXIN_2"/>
    <property type="match status" value="1"/>
</dbReference>
<feature type="chain" id="PRO_5009234469" evidence="7">
    <location>
        <begin position="25"/>
        <end position="333"/>
    </location>
</feature>
<dbReference type="InterPro" id="IPR004480">
    <property type="entry name" value="Monothiol_GRX-rel"/>
</dbReference>
<evidence type="ECO:0000256" key="1">
    <source>
        <dbReference type="ARBA" id="ARBA00022714"/>
    </source>
</evidence>
<keyword evidence="1" id="KW-0001">2Fe-2S</keyword>
<dbReference type="VEuPathDB" id="PlasmoDB:PVW1_010013600"/>
<dbReference type="PANTHER" id="PTHR10293:SF72">
    <property type="entry name" value="MONOTHIOL GLUTAREDOXIN-S14, CHLOROPLASTIC"/>
    <property type="match status" value="1"/>
</dbReference>
<dbReference type="GO" id="GO:0046872">
    <property type="term" value="F:metal ion binding"/>
    <property type="evidence" value="ECO:0007669"/>
    <property type="project" value="UniProtKB-KW"/>
</dbReference>
<dbReference type="AlphaFoldDB" id="A0A1G4H6C6"/>
<dbReference type="InterPro" id="IPR033658">
    <property type="entry name" value="GRX_PICOT-like"/>
</dbReference>
<keyword evidence="2" id="KW-0479">Metal-binding</keyword>
<evidence type="ECO:0000256" key="5">
    <source>
        <dbReference type="ARBA" id="ARBA00023284"/>
    </source>
</evidence>
<name>A0A1G4H6C6_PLAVI</name>
<evidence type="ECO:0000256" key="4">
    <source>
        <dbReference type="ARBA" id="ARBA00023014"/>
    </source>
</evidence>
<dbReference type="InterPro" id="IPR002109">
    <property type="entry name" value="Glutaredoxin"/>
</dbReference>
<accession>A0A1G4H6C6</accession>
<dbReference type="VEuPathDB" id="PlasmoDB:PVP01_0109500"/>
<dbReference type="Pfam" id="PF00462">
    <property type="entry name" value="Glutaredoxin"/>
    <property type="match status" value="1"/>
</dbReference>
<evidence type="ECO:0000313" key="9">
    <source>
        <dbReference type="EMBL" id="SCO70437.1"/>
    </source>
</evidence>